<comment type="caution">
    <text evidence="4">The sequence shown here is derived from an EMBL/GenBank/DDBJ whole genome shotgun (WGS) entry which is preliminary data.</text>
</comment>
<dbReference type="InterPro" id="IPR018289">
    <property type="entry name" value="MULE_transposase_dom"/>
</dbReference>
<sequence>MELFGSEIGKQALWVIGVPPVRHGLEKVVRVDLNIKVSGAGWCNGYIVALAVATFIKRIGMDSGSEGNSKFLGQWTDGWSSDSDEEEVSKGLDSPSRVSKESEPVKRVDVSLLEDEGGTVPSSESPGGSGDQISDDVETSMLSNAAALADAEFHGVEEAYARYVEYAKSSREKKHYEKTDRKMAHKVETTTNCNAKFVVFLDKQSGKWRMKTIVQDHNHDLALPAFTNVMPAHCNINEGDKAHNHSMHEAGFQTSQIKEIFPYLFDGYQSLHFIKKDVYNYINDPKVVVIDRDESMKQAIREKFPNAMHRLCTWHLACNAVSNIKDNYFCASFKTFVYGLFEEEEFDQYWVDMVAAFGLEETEWIWTMYEKRVHWVNAYLCDKFCVGLRTTSRCEGIDASLKAQRPATYEYAAVKIVQLLKEVEAEVSKGNSSTFEQATADGCDILDPKIIKSKGAPWSSGNGKMGRRCRRRHGFGHGRRNCTTNKDDISDEVVRFYPVSVILGENSQPCGHKSIYENNPSLLPLSSFKKNNNSTENNDDDDDGGGGGMSCSSSDLFEFDHLIGLSAARIRFNEELPVYETTNLETNKATANALRF</sequence>
<dbReference type="PANTHER" id="PTHR47718">
    <property type="entry name" value="OS01G0519700 PROTEIN"/>
    <property type="match status" value="1"/>
</dbReference>
<dbReference type="AlphaFoldDB" id="A0A445CRX5"/>
<dbReference type="InterPro" id="IPR004330">
    <property type="entry name" value="FAR1_DNA_bnd_dom"/>
</dbReference>
<evidence type="ECO:0000259" key="2">
    <source>
        <dbReference type="Pfam" id="PF03101"/>
    </source>
</evidence>
<feature type="region of interest" description="Disordered" evidence="1">
    <location>
        <begin position="526"/>
        <end position="547"/>
    </location>
</feature>
<accession>A0A445CRX5</accession>
<dbReference type="Proteomes" id="UP000289738">
    <property type="component" value="Chromosome A06"/>
</dbReference>
<feature type="compositionally biased region" description="Basic and acidic residues" evidence="1">
    <location>
        <begin position="98"/>
        <end position="109"/>
    </location>
</feature>
<gene>
    <name evidence="4" type="ORF">Ahy_A06g028825</name>
</gene>
<dbReference type="Pfam" id="PF03101">
    <property type="entry name" value="FAR1"/>
    <property type="match status" value="1"/>
</dbReference>
<protein>
    <submittedName>
        <fullName evidence="4">Uncharacterized protein</fullName>
    </submittedName>
</protein>
<evidence type="ECO:0000256" key="1">
    <source>
        <dbReference type="SAM" id="MobiDB-lite"/>
    </source>
</evidence>
<dbReference type="EMBL" id="SDMP01000006">
    <property type="protein sequence ID" value="RYR53634.1"/>
    <property type="molecule type" value="Genomic_DNA"/>
</dbReference>
<feature type="domain" description="MULE transposase" evidence="3">
    <location>
        <begin position="279"/>
        <end position="317"/>
    </location>
</feature>
<proteinExistence type="predicted"/>
<evidence type="ECO:0000313" key="5">
    <source>
        <dbReference type="Proteomes" id="UP000289738"/>
    </source>
</evidence>
<organism evidence="4 5">
    <name type="scientific">Arachis hypogaea</name>
    <name type="common">Peanut</name>
    <dbReference type="NCBI Taxonomy" id="3818"/>
    <lineage>
        <taxon>Eukaryota</taxon>
        <taxon>Viridiplantae</taxon>
        <taxon>Streptophyta</taxon>
        <taxon>Embryophyta</taxon>
        <taxon>Tracheophyta</taxon>
        <taxon>Spermatophyta</taxon>
        <taxon>Magnoliopsida</taxon>
        <taxon>eudicotyledons</taxon>
        <taxon>Gunneridae</taxon>
        <taxon>Pentapetalae</taxon>
        <taxon>rosids</taxon>
        <taxon>fabids</taxon>
        <taxon>Fabales</taxon>
        <taxon>Fabaceae</taxon>
        <taxon>Papilionoideae</taxon>
        <taxon>50 kb inversion clade</taxon>
        <taxon>dalbergioids sensu lato</taxon>
        <taxon>Dalbergieae</taxon>
        <taxon>Pterocarpus clade</taxon>
        <taxon>Arachis</taxon>
    </lineage>
</organism>
<feature type="region of interest" description="Disordered" evidence="1">
    <location>
        <begin position="76"/>
        <end position="135"/>
    </location>
</feature>
<dbReference type="Pfam" id="PF10551">
    <property type="entry name" value="MULE"/>
    <property type="match status" value="1"/>
</dbReference>
<name>A0A445CRX5_ARAHY</name>
<keyword evidence="5" id="KW-1185">Reference proteome</keyword>
<evidence type="ECO:0000313" key="4">
    <source>
        <dbReference type="EMBL" id="RYR53634.1"/>
    </source>
</evidence>
<reference evidence="4 5" key="1">
    <citation type="submission" date="2019-01" db="EMBL/GenBank/DDBJ databases">
        <title>Sequencing of cultivated peanut Arachis hypogaea provides insights into genome evolution and oil improvement.</title>
        <authorList>
            <person name="Chen X."/>
        </authorList>
    </citation>
    <scope>NUCLEOTIDE SEQUENCE [LARGE SCALE GENOMIC DNA]</scope>
    <source>
        <strain evidence="5">cv. Fuhuasheng</strain>
        <tissue evidence="4">Leaves</tissue>
    </source>
</reference>
<evidence type="ECO:0000259" key="3">
    <source>
        <dbReference type="Pfam" id="PF10551"/>
    </source>
</evidence>
<feature type="domain" description="FAR1" evidence="2">
    <location>
        <begin position="174"/>
        <end position="222"/>
    </location>
</feature>